<protein>
    <submittedName>
        <fullName evidence="2">Conserved hypothetical</fullName>
    </submittedName>
</protein>
<evidence type="ECO:0000313" key="2">
    <source>
        <dbReference type="EMBL" id="CAE07318.1"/>
    </source>
</evidence>
<reference evidence="2 3" key="1">
    <citation type="journal article" date="2003" name="Nature">
        <title>The genome of a motile marine Synechococcus.</title>
        <authorList>
            <person name="Palenik B."/>
            <person name="Brahamsha B."/>
            <person name="Larimer F."/>
            <person name="Land M."/>
            <person name="Hauser L."/>
            <person name="Chain P."/>
            <person name="Lamerdin J."/>
            <person name="Regala W."/>
            <person name="Allen E.A."/>
            <person name="McCarren J."/>
            <person name="Paulsen I."/>
            <person name="Dufresne A."/>
            <person name="Partensky F."/>
            <person name="Webb E."/>
            <person name="Waterbury J."/>
        </authorList>
    </citation>
    <scope>NUCLEOTIDE SEQUENCE [LARGE SCALE GENOMIC DNA]</scope>
    <source>
        <strain evidence="2 3">WH8102</strain>
    </source>
</reference>
<dbReference type="AlphaFoldDB" id="Q7U822"/>
<feature type="transmembrane region" description="Helical" evidence="1">
    <location>
        <begin position="61"/>
        <end position="80"/>
    </location>
</feature>
<name>Q7U822_PARMW</name>
<evidence type="ECO:0000256" key="1">
    <source>
        <dbReference type="SAM" id="Phobius"/>
    </source>
</evidence>
<dbReference type="Proteomes" id="UP000001422">
    <property type="component" value="Chromosome"/>
</dbReference>
<keyword evidence="1" id="KW-1133">Transmembrane helix</keyword>
<proteinExistence type="predicted"/>
<organism evidence="2 3">
    <name type="scientific">Parasynechococcus marenigrum (strain WH8102)</name>
    <dbReference type="NCBI Taxonomy" id="84588"/>
    <lineage>
        <taxon>Bacteria</taxon>
        <taxon>Bacillati</taxon>
        <taxon>Cyanobacteriota</taxon>
        <taxon>Cyanophyceae</taxon>
        <taxon>Synechococcales</taxon>
        <taxon>Prochlorococcaceae</taxon>
        <taxon>Parasynechococcus</taxon>
        <taxon>Parasynechococcus marenigrum</taxon>
    </lineage>
</organism>
<keyword evidence="1" id="KW-0472">Membrane</keyword>
<sequence length="83" mass="9177">MPGIKTLLGNWQVVMRCVASGLFLLAHGLLVLEHIALGTALHGIAELFLAPWAIRHRAWDIIVIGLIFCVFDLWGTIRLVSFA</sequence>
<accession>Q7U822</accession>
<dbReference type="eggNOG" id="ENOG503233F">
    <property type="taxonomic scope" value="Bacteria"/>
</dbReference>
<dbReference type="STRING" id="84588.SYNW0803"/>
<dbReference type="HOGENOM" id="CLU_197647_0_0_3"/>
<gene>
    <name evidence="2" type="ordered locus">SYNW0803</name>
</gene>
<dbReference type="EMBL" id="BX569691">
    <property type="protein sequence ID" value="CAE07318.1"/>
    <property type="molecule type" value="Genomic_DNA"/>
</dbReference>
<evidence type="ECO:0000313" key="3">
    <source>
        <dbReference type="Proteomes" id="UP000001422"/>
    </source>
</evidence>
<keyword evidence="1" id="KW-0812">Transmembrane</keyword>
<dbReference type="KEGG" id="syw:SYNW0803"/>
<keyword evidence="3" id="KW-1185">Reference proteome</keyword>